<evidence type="ECO:0000313" key="2">
    <source>
        <dbReference type="EMBL" id="KAJ1175466.1"/>
    </source>
</evidence>
<comment type="caution">
    <text evidence="2">The sequence shown here is derived from an EMBL/GenBank/DDBJ whole genome shotgun (WGS) entry which is preliminary data.</text>
</comment>
<dbReference type="EMBL" id="JANPWB010000006">
    <property type="protein sequence ID" value="KAJ1175466.1"/>
    <property type="molecule type" value="Genomic_DNA"/>
</dbReference>
<name>A0AAV7TH67_PLEWA</name>
<evidence type="ECO:0000313" key="3">
    <source>
        <dbReference type="Proteomes" id="UP001066276"/>
    </source>
</evidence>
<feature type="region of interest" description="Disordered" evidence="1">
    <location>
        <begin position="54"/>
        <end position="179"/>
    </location>
</feature>
<dbReference type="AlphaFoldDB" id="A0AAV7TH67"/>
<feature type="compositionally biased region" description="Basic and acidic residues" evidence="1">
    <location>
        <begin position="89"/>
        <end position="135"/>
    </location>
</feature>
<evidence type="ECO:0000256" key="1">
    <source>
        <dbReference type="SAM" id="MobiDB-lite"/>
    </source>
</evidence>
<organism evidence="2 3">
    <name type="scientific">Pleurodeles waltl</name>
    <name type="common">Iberian ribbed newt</name>
    <dbReference type="NCBI Taxonomy" id="8319"/>
    <lineage>
        <taxon>Eukaryota</taxon>
        <taxon>Metazoa</taxon>
        <taxon>Chordata</taxon>
        <taxon>Craniata</taxon>
        <taxon>Vertebrata</taxon>
        <taxon>Euteleostomi</taxon>
        <taxon>Amphibia</taxon>
        <taxon>Batrachia</taxon>
        <taxon>Caudata</taxon>
        <taxon>Salamandroidea</taxon>
        <taxon>Salamandridae</taxon>
        <taxon>Pleurodelinae</taxon>
        <taxon>Pleurodeles</taxon>
    </lineage>
</organism>
<gene>
    <name evidence="2" type="ORF">NDU88_000754</name>
</gene>
<sequence>MCCVCLGFVPELGGSVCVPTCTYFLELTYLAPGRGVDLLYPWGTTQVTGEDLWPISHYGRGTQQQESEKPRSSGEETGRARRRTLAVQQRKETQSVKIGEGKQDGKPKQEITEDGRHTTRREIPPQEGREGELYTRKPATFQEERGSSTNVNGAGKGNVIISGEGIEDRKKGKNCNDTN</sequence>
<accession>A0AAV7TH67</accession>
<proteinExistence type="predicted"/>
<dbReference type="Proteomes" id="UP001066276">
    <property type="component" value="Chromosome 3_2"/>
</dbReference>
<protein>
    <submittedName>
        <fullName evidence="2">Uncharacterized protein</fullName>
    </submittedName>
</protein>
<keyword evidence="3" id="KW-1185">Reference proteome</keyword>
<feature type="compositionally biased region" description="Basic and acidic residues" evidence="1">
    <location>
        <begin position="66"/>
        <end position="79"/>
    </location>
</feature>
<reference evidence="2" key="1">
    <citation type="journal article" date="2022" name="bioRxiv">
        <title>Sequencing and chromosome-scale assembly of the giantPleurodeles waltlgenome.</title>
        <authorList>
            <person name="Brown T."/>
            <person name="Elewa A."/>
            <person name="Iarovenko S."/>
            <person name="Subramanian E."/>
            <person name="Araus A.J."/>
            <person name="Petzold A."/>
            <person name="Susuki M."/>
            <person name="Suzuki K.-i.T."/>
            <person name="Hayashi T."/>
            <person name="Toyoda A."/>
            <person name="Oliveira C."/>
            <person name="Osipova E."/>
            <person name="Leigh N.D."/>
            <person name="Simon A."/>
            <person name="Yun M.H."/>
        </authorList>
    </citation>
    <scope>NUCLEOTIDE SEQUENCE</scope>
    <source>
        <strain evidence="2">20211129_DDA</strain>
        <tissue evidence="2">Liver</tissue>
    </source>
</reference>